<reference evidence="3" key="1">
    <citation type="journal article" date="2023" name="bioRxiv">
        <title>Improved chromosome-level genome assembly for marigold (Tagetes erecta).</title>
        <authorList>
            <person name="Jiang F."/>
            <person name="Yuan L."/>
            <person name="Wang S."/>
            <person name="Wang H."/>
            <person name="Xu D."/>
            <person name="Wang A."/>
            <person name="Fan W."/>
        </authorList>
    </citation>
    <scope>NUCLEOTIDE SEQUENCE</scope>
    <source>
        <strain evidence="3">WSJ</strain>
        <tissue evidence="3">Leaf</tissue>
    </source>
</reference>
<dbReference type="Pfam" id="PF00201">
    <property type="entry name" value="UDPGT"/>
    <property type="match status" value="1"/>
</dbReference>
<dbReference type="EMBL" id="JAUHHV010000002">
    <property type="protein sequence ID" value="KAK1432912.1"/>
    <property type="molecule type" value="Genomic_DNA"/>
</dbReference>
<proteinExistence type="inferred from homology"/>
<dbReference type="Proteomes" id="UP001229421">
    <property type="component" value="Unassembled WGS sequence"/>
</dbReference>
<evidence type="ECO:0000313" key="4">
    <source>
        <dbReference type="Proteomes" id="UP001229421"/>
    </source>
</evidence>
<evidence type="ECO:0000313" key="3">
    <source>
        <dbReference type="EMBL" id="KAK1432912.1"/>
    </source>
</evidence>
<gene>
    <name evidence="3" type="ORF">QVD17_09815</name>
</gene>
<keyword evidence="2" id="KW-0808">Transferase</keyword>
<organism evidence="3 4">
    <name type="scientific">Tagetes erecta</name>
    <name type="common">African marigold</name>
    <dbReference type="NCBI Taxonomy" id="13708"/>
    <lineage>
        <taxon>Eukaryota</taxon>
        <taxon>Viridiplantae</taxon>
        <taxon>Streptophyta</taxon>
        <taxon>Embryophyta</taxon>
        <taxon>Tracheophyta</taxon>
        <taxon>Spermatophyta</taxon>
        <taxon>Magnoliopsida</taxon>
        <taxon>eudicotyledons</taxon>
        <taxon>Gunneridae</taxon>
        <taxon>Pentapetalae</taxon>
        <taxon>asterids</taxon>
        <taxon>campanulids</taxon>
        <taxon>Asterales</taxon>
        <taxon>Asteraceae</taxon>
        <taxon>Asteroideae</taxon>
        <taxon>Heliantheae alliance</taxon>
        <taxon>Tageteae</taxon>
        <taxon>Tagetes</taxon>
    </lineage>
</organism>
<dbReference type="GO" id="GO:0080043">
    <property type="term" value="F:quercetin 3-O-glucosyltransferase activity"/>
    <property type="evidence" value="ECO:0007669"/>
    <property type="project" value="TreeGrafter"/>
</dbReference>
<dbReference type="PANTHER" id="PTHR11926:SF1412">
    <property type="entry name" value="UDP-GLYCOSYLTRANSFERASE 83A1-LIKE"/>
    <property type="match status" value="1"/>
</dbReference>
<protein>
    <submittedName>
        <fullName evidence="3">Uncharacterized protein</fullName>
    </submittedName>
</protein>
<dbReference type="AlphaFoldDB" id="A0AAD8L6P6"/>
<dbReference type="FunFam" id="3.40.50.2000:FF:000061">
    <property type="entry name" value="UDP-glycosyltransferase 83A1"/>
    <property type="match status" value="1"/>
</dbReference>
<dbReference type="Gene3D" id="3.40.50.2000">
    <property type="entry name" value="Glycogen Phosphorylase B"/>
    <property type="match status" value="2"/>
</dbReference>
<dbReference type="FunFam" id="3.40.50.2000:FF:000108">
    <property type="entry name" value="UDP-glycosyltransferase 83A1"/>
    <property type="match status" value="1"/>
</dbReference>
<evidence type="ECO:0000256" key="2">
    <source>
        <dbReference type="ARBA" id="ARBA00022679"/>
    </source>
</evidence>
<dbReference type="GO" id="GO:0080044">
    <property type="term" value="F:quercetin 7-O-glucosyltransferase activity"/>
    <property type="evidence" value="ECO:0007669"/>
    <property type="project" value="TreeGrafter"/>
</dbReference>
<dbReference type="PANTHER" id="PTHR11926">
    <property type="entry name" value="GLUCOSYL/GLUCURONOSYL TRANSFERASES"/>
    <property type="match status" value="1"/>
</dbReference>
<dbReference type="SUPFAM" id="SSF53756">
    <property type="entry name" value="UDP-Glycosyltransferase/glycogen phosphorylase"/>
    <property type="match status" value="1"/>
</dbReference>
<comment type="similarity">
    <text evidence="1">Belongs to the UDP-glycosyltransferase family.</text>
</comment>
<name>A0AAD8L6P6_TARER</name>
<dbReference type="CDD" id="cd03784">
    <property type="entry name" value="GT1_Gtf-like"/>
    <property type="match status" value="1"/>
</dbReference>
<sequence length="454" mass="50611">MVKPHALLIPYPAQGHVIPMMELMQRLVEHGIKVTFVNTDFIHNLVINAASDDESVNDLVNLVSLPDGVEAAEDRNDLGKLTDAIFQVMPAKLEELVNKINVNGGEKVTYIVADHCMGWAFGVAEKMKIKSAAFWPAAAVVLASLFSVPELLENGIINGKGTPIKNEMVELAPTMPAINPAHFSWVCIGDMKTQNDLFKLIIKANEFVKLADHIICNSAYELEAATFTTLPKILPIGPLLASNRLAKQTGNFWKEDSSCLTWLDQQPPLSVIYVAFGSFTLLDSSQFHELALGLELTNRPFLWVVRADMVGDTTTNYLIEYMNRIHNRGRIVGWAPQQQVLSHPSVACFVSHCGWNSVLEGVNSGIPFICWPYFADQFINQRYISDVWNIGLELRRDESGIVSRDEIKNKIAQLVENKEYMLRVTDLKKKAKIGVSSGGHSDINLNNFIDLIHE</sequence>
<comment type="caution">
    <text evidence="3">The sequence shown here is derived from an EMBL/GenBank/DDBJ whole genome shotgun (WGS) entry which is preliminary data.</text>
</comment>
<dbReference type="InterPro" id="IPR002213">
    <property type="entry name" value="UDP_glucos_trans"/>
</dbReference>
<keyword evidence="4" id="KW-1185">Reference proteome</keyword>
<evidence type="ECO:0000256" key="1">
    <source>
        <dbReference type="ARBA" id="ARBA00009995"/>
    </source>
</evidence>
<accession>A0AAD8L6P6</accession>